<dbReference type="InterPro" id="IPR050066">
    <property type="entry name" value="UvrABC_protein_C"/>
</dbReference>
<dbReference type="GO" id="GO:0006260">
    <property type="term" value="P:DNA replication"/>
    <property type="evidence" value="ECO:0007669"/>
    <property type="project" value="InterPro"/>
</dbReference>
<dbReference type="EC" id="2.7.7.7" evidence="1"/>
<gene>
    <name evidence="6" type="ORF">EBT44_00120</name>
</gene>
<reference evidence="6" key="1">
    <citation type="submission" date="2018-10" db="EMBL/GenBank/DDBJ databases">
        <title>Iterative Subtractive Binning of Freshwater Chronoseries Metagenomes Recovers Nearly Complete Genomes from over Four Hundred Novel Species.</title>
        <authorList>
            <person name="Rodriguez-R L.M."/>
            <person name="Tsementzi D."/>
            <person name="Luo C."/>
            <person name="Konstantinidis K.T."/>
        </authorList>
    </citation>
    <scope>NUCLEOTIDE SEQUENCE</scope>
    <source>
        <strain evidence="6">WB5_2A_028</strain>
    </source>
</reference>
<protein>
    <recommendedName>
        <fullName evidence="1">DNA-directed DNA polymerase</fullName>
        <ecNumber evidence="1">2.7.7.7</ecNumber>
    </recommendedName>
</protein>
<dbReference type="SUPFAM" id="SSF82771">
    <property type="entry name" value="GIY-YIG endonuclease"/>
    <property type="match status" value="1"/>
</dbReference>
<comment type="subunit">
    <text evidence="3">DNA polymerase III contains a core (composed of alpha, epsilon and theta chains) that associates with a tau subunit. This core dimerizes to form the POLIII' complex. PolIII' associates with the gamma complex (composed of gamma, delta, delta', psi and chi chains) and with the beta chain to form the complete DNA polymerase III complex.</text>
</comment>
<accession>A0A965GB92</accession>
<dbReference type="InterPro" id="IPR000305">
    <property type="entry name" value="GIY-YIG_endonuc"/>
</dbReference>
<evidence type="ECO:0000259" key="5">
    <source>
        <dbReference type="PROSITE" id="PS50164"/>
    </source>
</evidence>
<feature type="domain" description="GIY-YIG" evidence="5">
    <location>
        <begin position="241"/>
        <end position="319"/>
    </location>
</feature>
<dbReference type="GO" id="GO:0003677">
    <property type="term" value="F:DNA binding"/>
    <property type="evidence" value="ECO:0007669"/>
    <property type="project" value="InterPro"/>
</dbReference>
<dbReference type="GO" id="GO:0004527">
    <property type="term" value="F:exonuclease activity"/>
    <property type="evidence" value="ECO:0007669"/>
    <property type="project" value="UniProtKB-ARBA"/>
</dbReference>
<evidence type="ECO:0000256" key="1">
    <source>
        <dbReference type="ARBA" id="ARBA00012417"/>
    </source>
</evidence>
<evidence type="ECO:0000256" key="4">
    <source>
        <dbReference type="ARBA" id="ARBA00049244"/>
    </source>
</evidence>
<dbReference type="Gene3D" id="3.30.420.10">
    <property type="entry name" value="Ribonuclease H-like superfamily/Ribonuclease H"/>
    <property type="match status" value="1"/>
</dbReference>
<dbReference type="SMART" id="SM00465">
    <property type="entry name" value="GIYc"/>
    <property type="match status" value="1"/>
</dbReference>
<dbReference type="SUPFAM" id="SSF53098">
    <property type="entry name" value="Ribonuclease H-like"/>
    <property type="match status" value="1"/>
</dbReference>
<comment type="function">
    <text evidence="2">DNA polymerase III is a complex, multichain enzyme responsible for most of the replicative synthesis in bacteria. The epsilon subunit contain the editing function and is a proofreading 3'-5' exonuclease.</text>
</comment>
<organism evidence="6 7">
    <name type="scientific">Candidatus Fonsibacter lacus</name>
    <dbReference type="NCBI Taxonomy" id="2576439"/>
    <lineage>
        <taxon>Bacteria</taxon>
        <taxon>Pseudomonadati</taxon>
        <taxon>Pseudomonadota</taxon>
        <taxon>Alphaproteobacteria</taxon>
        <taxon>Candidatus Pelagibacterales</taxon>
        <taxon>Candidatus Pelagibacterales incertae sedis</taxon>
        <taxon>Candidatus Fonsibacter</taxon>
    </lineage>
</organism>
<dbReference type="Pfam" id="PF01541">
    <property type="entry name" value="GIY-YIG"/>
    <property type="match status" value="1"/>
</dbReference>
<dbReference type="NCBIfam" id="NF005907">
    <property type="entry name" value="PRK07883.1-5"/>
    <property type="match status" value="1"/>
</dbReference>
<sequence length="599" mass="66678">MRASSSPSSRSSSASPILPALTEPTFDDLPLPLRQGTFVVVDLETTGTSPSAGAMITEIGAVKIRGGEVLGEFHTLVNPGSPIPPFITVLTGITDAMVAPAPLFDEVLPAFLEFCGSAQETILIAHNAPFDIGFLKAAADSNSYSWPNFRVLDTVKIARRTLSKDETPNVKLGTLAQYFGVEEPPTHRALDDARATVHIFHHLLERLGNLGVHTLEALQELSHPLTPRERNKRNLADGLPNNCGLYIFRDNEDKPLYIGISKNIRKRVLTYFSASETRTRMREMISLTARIEALPTPTLIDAQIRELRLIQAHAPRYNRRSKFQERTLWLSLTQERFPRLTIVKGHAELNLRSEVIGPFGGRVDAELAREALHQTTTIRQCTPRITPSSMKKASACILYDLKKCGAPCIGAISEIHYGDVVNKVSAHLTYQAGDVVAQHFEKISQLAKEERFEEAAQLRNQVTSYLRGFARSENLKAFSALEELIVAKFSDGEHIEIAEIRRGKLHRSTTVKDETGIESVISLYQSKELLSIDSELLFPNSTPEELELLLRWVSDEKARPLHIKGEWQLPTFGANFHQNSVANLAKPDENAQSTFLKDR</sequence>
<dbReference type="GO" id="GO:0006289">
    <property type="term" value="P:nucleotide-excision repair"/>
    <property type="evidence" value="ECO:0007669"/>
    <property type="project" value="InterPro"/>
</dbReference>
<dbReference type="AlphaFoldDB" id="A0A965GB92"/>
<dbReference type="PROSITE" id="PS50164">
    <property type="entry name" value="GIY_YIG"/>
    <property type="match status" value="1"/>
</dbReference>
<comment type="caution">
    <text evidence="6">The sequence shown here is derived from an EMBL/GenBank/DDBJ whole genome shotgun (WGS) entry which is preliminary data.</text>
</comment>
<dbReference type="InterPro" id="IPR036397">
    <property type="entry name" value="RNaseH_sf"/>
</dbReference>
<dbReference type="NCBIfam" id="NF005905">
    <property type="entry name" value="PRK07883.1-3"/>
    <property type="match status" value="1"/>
</dbReference>
<dbReference type="NCBIfam" id="TIGR00573">
    <property type="entry name" value="dnaq"/>
    <property type="match status" value="1"/>
</dbReference>
<dbReference type="FunFam" id="3.30.420.10:FF:000045">
    <property type="entry name" value="3'-5' exonuclease DinG"/>
    <property type="match status" value="1"/>
</dbReference>
<dbReference type="CDD" id="cd10434">
    <property type="entry name" value="GIY-YIG_UvrC_Cho"/>
    <property type="match status" value="1"/>
</dbReference>
<dbReference type="GO" id="GO:0003887">
    <property type="term" value="F:DNA-directed DNA polymerase activity"/>
    <property type="evidence" value="ECO:0007669"/>
    <property type="project" value="UniProtKB-EC"/>
</dbReference>
<dbReference type="InterPro" id="IPR035901">
    <property type="entry name" value="GIY-YIG_endonuc_sf"/>
</dbReference>
<dbReference type="CDD" id="cd06127">
    <property type="entry name" value="DEDDh"/>
    <property type="match status" value="1"/>
</dbReference>
<dbReference type="GO" id="GO:0009380">
    <property type="term" value="C:excinuclease repair complex"/>
    <property type="evidence" value="ECO:0007669"/>
    <property type="project" value="TreeGrafter"/>
</dbReference>
<evidence type="ECO:0000313" key="7">
    <source>
        <dbReference type="Proteomes" id="UP000740727"/>
    </source>
</evidence>
<evidence type="ECO:0000256" key="3">
    <source>
        <dbReference type="ARBA" id="ARBA00026073"/>
    </source>
</evidence>
<dbReference type="InterPro" id="IPR006054">
    <property type="entry name" value="DnaQ"/>
</dbReference>
<dbReference type="InterPro" id="IPR013520">
    <property type="entry name" value="Ribonucl_H"/>
</dbReference>
<dbReference type="SMART" id="SM00479">
    <property type="entry name" value="EXOIII"/>
    <property type="match status" value="1"/>
</dbReference>
<dbReference type="InterPro" id="IPR012337">
    <property type="entry name" value="RNaseH-like_sf"/>
</dbReference>
<evidence type="ECO:0000256" key="2">
    <source>
        <dbReference type="ARBA" id="ARBA00025483"/>
    </source>
</evidence>
<comment type="catalytic activity">
    <reaction evidence="4">
        <text>DNA(n) + a 2'-deoxyribonucleoside 5'-triphosphate = DNA(n+1) + diphosphate</text>
        <dbReference type="Rhea" id="RHEA:22508"/>
        <dbReference type="Rhea" id="RHEA-COMP:17339"/>
        <dbReference type="Rhea" id="RHEA-COMP:17340"/>
        <dbReference type="ChEBI" id="CHEBI:33019"/>
        <dbReference type="ChEBI" id="CHEBI:61560"/>
        <dbReference type="ChEBI" id="CHEBI:173112"/>
        <dbReference type="EC" id="2.7.7.7"/>
    </reaction>
</comment>
<proteinExistence type="predicted"/>
<dbReference type="EMBL" id="RFXN01000001">
    <property type="protein sequence ID" value="NBR93269.1"/>
    <property type="molecule type" value="Genomic_DNA"/>
</dbReference>
<dbReference type="Pfam" id="PF00929">
    <property type="entry name" value="RNase_T"/>
    <property type="match status" value="1"/>
</dbReference>
<dbReference type="PANTHER" id="PTHR30562">
    <property type="entry name" value="UVRC/OXIDOREDUCTASE"/>
    <property type="match status" value="1"/>
</dbReference>
<evidence type="ECO:0000313" key="6">
    <source>
        <dbReference type="EMBL" id="NBR93269.1"/>
    </source>
</evidence>
<dbReference type="PANTHER" id="PTHR30562:SF1">
    <property type="entry name" value="UVRABC SYSTEM PROTEIN C"/>
    <property type="match status" value="1"/>
</dbReference>
<dbReference type="InterPro" id="IPR047296">
    <property type="entry name" value="GIY-YIG_UvrC_Cho"/>
</dbReference>
<dbReference type="Proteomes" id="UP000740727">
    <property type="component" value="Unassembled WGS sequence"/>
</dbReference>
<name>A0A965GB92_9PROT</name>
<dbReference type="Gene3D" id="3.40.1440.10">
    <property type="entry name" value="GIY-YIG endonuclease"/>
    <property type="match status" value="1"/>
</dbReference>